<proteinExistence type="predicted"/>
<gene>
    <name evidence="2" type="ORF">SYV04_32820</name>
</gene>
<comment type="caution">
    <text evidence="2">The sequence shown here is derived from an EMBL/GenBank/DDBJ whole genome shotgun (WGS) entry which is preliminary data.</text>
</comment>
<dbReference type="EMBL" id="JAXIVS010000014">
    <property type="protein sequence ID" value="MDY7231219.1"/>
    <property type="molecule type" value="Genomic_DNA"/>
</dbReference>
<dbReference type="RefSeq" id="WP_321549934.1">
    <property type="nucleotide sequence ID" value="NZ_JAXIVS010000014.1"/>
</dbReference>
<sequence length="386" mass="42892">MPARPSKKATSSRGKGGAGEVLTQRALNRATLERQLLLRREKWSVAKTLEHLVGMQAQAPNTPYIGLWTRLEGFTPDALSRLISDRRAVRLAMMRATLHLVTARDCLALRPVLQPVLERGLYVGSPYGRRIAGMDLEALLSAGRALLEEQPRTHAELGALLQERWPDRDGASLAYALRNLLPLVQVPPRGLWGESGQATSTTAEAWLGRPLGSDTSPDTLVRRYLAAFGPATVKDLQTWSGLTGLREVTERLRPRLRAFRDEHGHELWDLPGAPRPDPDTPAPIRFLPEYDNLLLSHADRTRVISEDNRKRIGTANGLVPGTVLVDGFVHGIWKLQRHRDTATLRIEPFRRLSKPERTALTEEGARLLSFAAADARAQDVRFTTLG</sequence>
<evidence type="ECO:0000313" key="3">
    <source>
        <dbReference type="Proteomes" id="UP001291309"/>
    </source>
</evidence>
<protein>
    <submittedName>
        <fullName evidence="2">Winged helix DNA-binding domain-containing protein</fullName>
    </submittedName>
</protein>
<reference evidence="2 3" key="1">
    <citation type="submission" date="2023-12" db="EMBL/GenBank/DDBJ databases">
        <title>the genome sequence of Hyalangium sp. s54d21.</title>
        <authorList>
            <person name="Zhang X."/>
        </authorList>
    </citation>
    <scope>NUCLEOTIDE SEQUENCE [LARGE SCALE GENOMIC DNA]</scope>
    <source>
        <strain evidence="3">s54d21</strain>
    </source>
</reference>
<name>A0ABU5HDP4_9BACT</name>
<dbReference type="Proteomes" id="UP001291309">
    <property type="component" value="Unassembled WGS sequence"/>
</dbReference>
<feature type="region of interest" description="Disordered" evidence="1">
    <location>
        <begin position="1"/>
        <end position="20"/>
    </location>
</feature>
<dbReference type="PANTHER" id="PTHR38479:SF2">
    <property type="entry name" value="WINGED HELIX DNA-BINDING DOMAIN-CONTAINING PROTEIN"/>
    <property type="match status" value="1"/>
</dbReference>
<dbReference type="GO" id="GO:0003677">
    <property type="term" value="F:DNA binding"/>
    <property type="evidence" value="ECO:0007669"/>
    <property type="project" value="UniProtKB-KW"/>
</dbReference>
<keyword evidence="3" id="KW-1185">Reference proteome</keyword>
<evidence type="ECO:0000256" key="1">
    <source>
        <dbReference type="SAM" id="MobiDB-lite"/>
    </source>
</evidence>
<organism evidence="2 3">
    <name type="scientific">Hyalangium rubrum</name>
    <dbReference type="NCBI Taxonomy" id="3103134"/>
    <lineage>
        <taxon>Bacteria</taxon>
        <taxon>Pseudomonadati</taxon>
        <taxon>Myxococcota</taxon>
        <taxon>Myxococcia</taxon>
        <taxon>Myxococcales</taxon>
        <taxon>Cystobacterineae</taxon>
        <taxon>Archangiaceae</taxon>
        <taxon>Hyalangium</taxon>
    </lineage>
</organism>
<dbReference type="Pfam" id="PF06224">
    <property type="entry name" value="AlkZ-like"/>
    <property type="match status" value="1"/>
</dbReference>
<keyword evidence="2" id="KW-0238">DNA-binding</keyword>
<accession>A0ABU5HDP4</accession>
<dbReference type="PANTHER" id="PTHR38479">
    <property type="entry name" value="LMO0824 PROTEIN"/>
    <property type="match status" value="1"/>
</dbReference>
<dbReference type="InterPro" id="IPR009351">
    <property type="entry name" value="AlkZ-like"/>
</dbReference>
<evidence type="ECO:0000313" key="2">
    <source>
        <dbReference type="EMBL" id="MDY7231219.1"/>
    </source>
</evidence>